<dbReference type="Pfam" id="PF01551">
    <property type="entry name" value="Peptidase_M23"/>
    <property type="match status" value="1"/>
</dbReference>
<dbReference type="AlphaFoldDB" id="A0A285CL51"/>
<dbReference type="InterPro" id="IPR016047">
    <property type="entry name" value="M23ase_b-sheet_dom"/>
</dbReference>
<dbReference type="InterPro" id="IPR011055">
    <property type="entry name" value="Dup_hybrid_motif"/>
</dbReference>
<dbReference type="Proteomes" id="UP000219546">
    <property type="component" value="Unassembled WGS sequence"/>
</dbReference>
<dbReference type="PANTHER" id="PTHR21666">
    <property type="entry name" value="PEPTIDASE-RELATED"/>
    <property type="match status" value="1"/>
</dbReference>
<dbReference type="InterPro" id="IPR050570">
    <property type="entry name" value="Cell_wall_metabolism_enzyme"/>
</dbReference>
<keyword evidence="3" id="KW-1185">Reference proteome</keyword>
<protein>
    <submittedName>
        <fullName evidence="2">Peptidase M23-like protein</fullName>
    </submittedName>
</protein>
<reference evidence="2 3" key="1">
    <citation type="submission" date="2017-08" db="EMBL/GenBank/DDBJ databases">
        <authorList>
            <person name="de Groot N.N."/>
        </authorList>
    </citation>
    <scope>NUCLEOTIDE SEQUENCE [LARGE SCALE GENOMIC DNA]</scope>
    <source>
        <strain evidence="2 3">JC228</strain>
    </source>
</reference>
<proteinExistence type="predicted"/>
<gene>
    <name evidence="2" type="ORF">SAMN05877753_102313</name>
</gene>
<dbReference type="CDD" id="cd12797">
    <property type="entry name" value="M23_peptidase"/>
    <property type="match status" value="1"/>
</dbReference>
<name>A0A285CL51_9BACI</name>
<accession>A0A285CL51</accession>
<dbReference type="RefSeq" id="WP_097157504.1">
    <property type="nucleotide sequence ID" value="NZ_JBEPMQ010000001.1"/>
</dbReference>
<dbReference type="Gene3D" id="2.70.70.10">
    <property type="entry name" value="Glucose Permease (Domain IIA)"/>
    <property type="match status" value="1"/>
</dbReference>
<dbReference type="PANTHER" id="PTHR21666:SF290">
    <property type="entry name" value="PEPTIDASE M23 DOMAIN PROTEIN"/>
    <property type="match status" value="1"/>
</dbReference>
<dbReference type="EMBL" id="OAOP01000002">
    <property type="protein sequence ID" value="SNX68105.1"/>
    <property type="molecule type" value="Genomic_DNA"/>
</dbReference>
<organism evidence="2 3">
    <name type="scientific">Bacillus oleivorans</name>
    <dbReference type="NCBI Taxonomy" id="1448271"/>
    <lineage>
        <taxon>Bacteria</taxon>
        <taxon>Bacillati</taxon>
        <taxon>Bacillota</taxon>
        <taxon>Bacilli</taxon>
        <taxon>Bacillales</taxon>
        <taxon>Bacillaceae</taxon>
        <taxon>Bacillus</taxon>
    </lineage>
</organism>
<dbReference type="SUPFAM" id="SSF51261">
    <property type="entry name" value="Duplicated hybrid motif"/>
    <property type="match status" value="1"/>
</dbReference>
<evidence type="ECO:0000259" key="1">
    <source>
        <dbReference type="Pfam" id="PF01551"/>
    </source>
</evidence>
<evidence type="ECO:0000313" key="2">
    <source>
        <dbReference type="EMBL" id="SNX68105.1"/>
    </source>
</evidence>
<evidence type="ECO:0000313" key="3">
    <source>
        <dbReference type="Proteomes" id="UP000219546"/>
    </source>
</evidence>
<feature type="domain" description="M23ase beta-sheet core" evidence="1">
    <location>
        <begin position="56"/>
        <end position="143"/>
    </location>
</feature>
<dbReference type="OrthoDB" id="9805070at2"/>
<dbReference type="GO" id="GO:0004222">
    <property type="term" value="F:metalloendopeptidase activity"/>
    <property type="evidence" value="ECO:0007669"/>
    <property type="project" value="TreeGrafter"/>
</dbReference>
<sequence length="372" mass="42589">MKDYIKRFLIVALMAFFISLLFLGGTTNAASELDKDVWLWPADGVVSDHFGTRNGQHYGIDIAGEWNSNVYAVFEGRVIKSYYSYSYGNVIFIEHPNGYETVYAHLHKRLKDVGDWVKSGELIGTMGTTGGSSGVHLHFEVHFSDWNFAKSNVLNPDVIYGPIRTGQETTFQSRWLYVQEILHNRKEEKLSKEGLWKNLDKEESVMVWLETRPEPFAAERVQSARMIPINTGVILTQAKNPDSATIDFSGVFLLAGLRKRRKTDLHIFTPLISEVKRKLVCAVVPRPSYRVFPGYGKRLACIPIMKQKLLFLLALYKARSRIRQPGFEAAKRNIFLQVKQSELKFLALKKCFVPFNSWKDKILEFRVIINGT</sequence>